<evidence type="ECO:0000313" key="3">
    <source>
        <dbReference type="Proteomes" id="UP000636709"/>
    </source>
</evidence>
<comment type="caution">
    <text evidence="2">The sequence shown here is derived from an EMBL/GenBank/DDBJ whole genome shotgun (WGS) entry which is preliminary data.</text>
</comment>
<dbReference type="OrthoDB" id="765493at2759"/>
<dbReference type="InterPro" id="IPR032675">
    <property type="entry name" value="LRR_dom_sf"/>
</dbReference>
<dbReference type="Pfam" id="PF25019">
    <property type="entry name" value="LRR_R13L1-DRL21"/>
    <property type="match status" value="1"/>
</dbReference>
<feature type="domain" description="R13L1/DRL21-like LRR repeat region" evidence="1">
    <location>
        <begin position="20"/>
        <end position="94"/>
    </location>
</feature>
<gene>
    <name evidence="2" type="ORF">HU200_038497</name>
</gene>
<reference evidence="2" key="1">
    <citation type="submission" date="2020-07" db="EMBL/GenBank/DDBJ databases">
        <title>Genome sequence and genetic diversity analysis of an under-domesticated orphan crop, white fonio (Digitaria exilis).</title>
        <authorList>
            <person name="Bennetzen J.L."/>
            <person name="Chen S."/>
            <person name="Ma X."/>
            <person name="Wang X."/>
            <person name="Yssel A.E.J."/>
            <person name="Chaluvadi S.R."/>
            <person name="Johnson M."/>
            <person name="Gangashetty P."/>
            <person name="Hamidou F."/>
            <person name="Sanogo M.D."/>
            <person name="Zwaenepoel A."/>
            <person name="Wallace J."/>
            <person name="Van De Peer Y."/>
            <person name="Van Deynze A."/>
        </authorList>
    </citation>
    <scope>NUCLEOTIDE SEQUENCE</scope>
    <source>
        <tissue evidence="2">Leaves</tissue>
    </source>
</reference>
<proteinExistence type="predicted"/>
<sequence>MSSGVSWVSHKPSDRKEPYSAEEFRNIEEIFEQLIPPHTLEHLGITDLFASSYPTWLGTTHLSSLKYLIIRHCQSCEHLPAIGNLQNLKRLEIHGATAVTKIGPEFVGCGAIAFPRLEVLVIRGLTNWEDWTFAVFEENAETGRRKEVGEDVVTVKQEGEAPTPRMQFLPRLKHLVLDCCPRLRALPPQLGQGTSSLKTLELRHMHCLKVVENFMFLSESLLIAQCESLERVSNIPNVRFLNAPLCLKLRCVETLDNLQKLIYTDDMLEMSSLWLPGLIEQRRKLQGEDLDVYTWPGCSCYTS</sequence>
<keyword evidence="3" id="KW-1185">Reference proteome</keyword>
<accession>A0A835BA00</accession>
<organism evidence="2 3">
    <name type="scientific">Digitaria exilis</name>
    <dbReference type="NCBI Taxonomy" id="1010633"/>
    <lineage>
        <taxon>Eukaryota</taxon>
        <taxon>Viridiplantae</taxon>
        <taxon>Streptophyta</taxon>
        <taxon>Embryophyta</taxon>
        <taxon>Tracheophyta</taxon>
        <taxon>Spermatophyta</taxon>
        <taxon>Magnoliopsida</taxon>
        <taxon>Liliopsida</taxon>
        <taxon>Poales</taxon>
        <taxon>Poaceae</taxon>
        <taxon>PACMAD clade</taxon>
        <taxon>Panicoideae</taxon>
        <taxon>Panicodae</taxon>
        <taxon>Paniceae</taxon>
        <taxon>Anthephorinae</taxon>
        <taxon>Digitaria</taxon>
    </lineage>
</organism>
<dbReference type="PANTHER" id="PTHR47186">
    <property type="entry name" value="LEUCINE-RICH REPEAT-CONTAINING PROTEIN 57"/>
    <property type="match status" value="1"/>
</dbReference>
<evidence type="ECO:0000313" key="2">
    <source>
        <dbReference type="EMBL" id="KAF8694045.1"/>
    </source>
</evidence>
<dbReference type="PANTHER" id="PTHR47186:SF51">
    <property type="entry name" value="NB-ARC DOMAIN-CONTAINING PROTEIN"/>
    <property type="match status" value="1"/>
</dbReference>
<protein>
    <recommendedName>
        <fullName evidence="1">R13L1/DRL21-like LRR repeat region domain-containing protein</fullName>
    </recommendedName>
</protein>
<dbReference type="Gene3D" id="3.80.10.10">
    <property type="entry name" value="Ribonuclease Inhibitor"/>
    <property type="match status" value="1"/>
</dbReference>
<evidence type="ECO:0000259" key="1">
    <source>
        <dbReference type="Pfam" id="PF25019"/>
    </source>
</evidence>
<name>A0A835BA00_9POAL</name>
<dbReference type="AlphaFoldDB" id="A0A835BA00"/>
<dbReference type="EMBL" id="JACEFO010001915">
    <property type="protein sequence ID" value="KAF8694045.1"/>
    <property type="molecule type" value="Genomic_DNA"/>
</dbReference>
<dbReference type="Proteomes" id="UP000636709">
    <property type="component" value="Unassembled WGS sequence"/>
</dbReference>
<dbReference type="SUPFAM" id="SSF52058">
    <property type="entry name" value="L domain-like"/>
    <property type="match status" value="1"/>
</dbReference>
<dbReference type="InterPro" id="IPR056789">
    <property type="entry name" value="LRR_R13L1-DRL21"/>
</dbReference>